<evidence type="ECO:0000313" key="2">
    <source>
        <dbReference type="EMBL" id="QSE97380.1"/>
    </source>
</evidence>
<name>A0A974WG20_9BACT</name>
<dbReference type="EMBL" id="CP070608">
    <property type="protein sequence ID" value="QSE97380.1"/>
    <property type="molecule type" value="Genomic_DNA"/>
</dbReference>
<dbReference type="PANTHER" id="PTHR31299:SF0">
    <property type="entry name" value="ESTERASE, PUTATIVE (AFU_ORTHOLOGUE AFUA_1G05850)-RELATED"/>
    <property type="match status" value="1"/>
</dbReference>
<dbReference type="Gene3D" id="3.30.1870.10">
    <property type="entry name" value="EreA-like, domain 2"/>
    <property type="match status" value="1"/>
</dbReference>
<dbReference type="RefSeq" id="WP_205721891.1">
    <property type="nucleotide sequence ID" value="NZ_CP070608.1"/>
</dbReference>
<evidence type="ECO:0000256" key="1">
    <source>
        <dbReference type="SAM" id="Coils"/>
    </source>
</evidence>
<keyword evidence="1" id="KW-0175">Coiled coil</keyword>
<dbReference type="InterPro" id="IPR007815">
    <property type="entry name" value="Emycin_Estase"/>
</dbReference>
<dbReference type="PROSITE" id="PS51257">
    <property type="entry name" value="PROKAR_LIPOPROTEIN"/>
    <property type="match status" value="1"/>
</dbReference>
<dbReference type="AlphaFoldDB" id="A0A974WG20"/>
<evidence type="ECO:0000313" key="3">
    <source>
        <dbReference type="Proteomes" id="UP000662783"/>
    </source>
</evidence>
<dbReference type="GO" id="GO:0046677">
    <property type="term" value="P:response to antibiotic"/>
    <property type="evidence" value="ECO:0007669"/>
    <property type="project" value="InterPro"/>
</dbReference>
<proteinExistence type="predicted"/>
<dbReference type="CDD" id="cd14728">
    <property type="entry name" value="Ere-like"/>
    <property type="match status" value="1"/>
</dbReference>
<dbReference type="PANTHER" id="PTHR31299">
    <property type="entry name" value="ESTERASE, PUTATIVE (AFU_ORTHOLOGUE AFUA_1G05850)-RELATED"/>
    <property type="match status" value="1"/>
</dbReference>
<accession>A0A974WG20</accession>
<dbReference type="InterPro" id="IPR052036">
    <property type="entry name" value="Hydrolase/PRTase-associated"/>
</dbReference>
<keyword evidence="3" id="KW-1185">Reference proteome</keyword>
<dbReference type="Proteomes" id="UP000662783">
    <property type="component" value="Chromosome"/>
</dbReference>
<organism evidence="2 3">
    <name type="scientific">Fulvivirga lutea</name>
    <dbReference type="NCBI Taxonomy" id="2810512"/>
    <lineage>
        <taxon>Bacteria</taxon>
        <taxon>Pseudomonadati</taxon>
        <taxon>Bacteroidota</taxon>
        <taxon>Cytophagia</taxon>
        <taxon>Cytophagales</taxon>
        <taxon>Fulvivirgaceae</taxon>
        <taxon>Fulvivirga</taxon>
    </lineage>
</organism>
<feature type="coiled-coil region" evidence="1">
    <location>
        <begin position="225"/>
        <end position="252"/>
    </location>
</feature>
<dbReference type="Gene3D" id="1.20.1440.30">
    <property type="entry name" value="Biosynthetic Protein domain"/>
    <property type="match status" value="1"/>
</dbReference>
<protein>
    <submittedName>
        <fullName evidence="2">Erythromycin esterase family protein</fullName>
    </submittedName>
</protein>
<sequence>MDRFFLSQTPWVSCSIILLSLFISSCKDDEEIILDTQTKALVETLDQELKPLTINPLDWSDEELSFLDPLANKKIIALGESTHGTAEFFDSKHRIFKYFVENHDFKVFAFEADFGESLLINDAVQRGASNEIEELMKSKMHFWTWRTEEVKNLLVWMSNYNQSKSEEDKLQYVGVDCQFNTFHPGMVRSYLNKTDATFFASADEILIEAKSASEGYFAAYSLEQFETYLEKIDELKALMTNYKEELIEVSSEREFKLHVRILEVIKQVSIVRYYRGDYTINYRDKYMAENTVWFNDYFDGNKIVLWAHNRHIADEPNYGGGGSMGHRLKQDLTTDYTTIGFLFSRGSFTAVTQRGDQFRELQTQTINANPKTNSINFVMSQGKQSVFALKTIDLQKYGEWNDAFANSIEIFEIGAAFNNNPSDYYFKFDPAFYEYIIYFDTTTASVLL</sequence>
<dbReference type="KEGG" id="fuv:JR347_17635"/>
<dbReference type="SUPFAM" id="SSF159501">
    <property type="entry name" value="EreA/ChaN-like"/>
    <property type="match status" value="1"/>
</dbReference>
<gene>
    <name evidence="2" type="ORF">JR347_17635</name>
</gene>
<reference evidence="2" key="1">
    <citation type="submission" date="2021-02" db="EMBL/GenBank/DDBJ databases">
        <title>Fulvivirga sp. S481 isolated from sea water.</title>
        <authorList>
            <person name="Bae S.S."/>
            <person name="Baek K."/>
        </authorList>
    </citation>
    <scope>NUCLEOTIDE SEQUENCE</scope>
    <source>
        <strain evidence="2">S481</strain>
    </source>
</reference>
<dbReference type="Gene3D" id="3.40.1660.10">
    <property type="entry name" value="EreA-like (biosynthetic domain)"/>
    <property type="match status" value="1"/>
</dbReference>
<dbReference type="Pfam" id="PF05139">
    <property type="entry name" value="Erythro_esteras"/>
    <property type="match status" value="1"/>
</dbReference>